<evidence type="ECO:0000256" key="1">
    <source>
        <dbReference type="SAM" id="MobiDB-lite"/>
    </source>
</evidence>
<accession>A0A1M4WAJ2</accession>
<feature type="region of interest" description="Disordered" evidence="1">
    <location>
        <begin position="204"/>
        <end position="230"/>
    </location>
</feature>
<protein>
    <recommendedName>
        <fullName evidence="4">DUF2889 domain-containing protein</fullName>
    </recommendedName>
</protein>
<feature type="region of interest" description="Disordered" evidence="1">
    <location>
        <begin position="1"/>
        <end position="32"/>
    </location>
</feature>
<proteinExistence type="predicted"/>
<keyword evidence="3" id="KW-1185">Reference proteome</keyword>
<dbReference type="STRING" id="1122156.SAMN02745117_00812"/>
<dbReference type="Proteomes" id="UP000184327">
    <property type="component" value="Unassembled WGS sequence"/>
</dbReference>
<dbReference type="InterPro" id="IPR021312">
    <property type="entry name" value="DUF2889"/>
</dbReference>
<gene>
    <name evidence="2" type="ORF">SAMN02745117_00812</name>
</gene>
<feature type="compositionally biased region" description="Pro residues" evidence="1">
    <location>
        <begin position="13"/>
        <end position="28"/>
    </location>
</feature>
<dbReference type="Pfam" id="PF11136">
    <property type="entry name" value="DUF2889"/>
    <property type="match status" value="1"/>
</dbReference>
<organism evidence="2 3">
    <name type="scientific">Lampropedia hyalina DSM 16112</name>
    <dbReference type="NCBI Taxonomy" id="1122156"/>
    <lineage>
        <taxon>Bacteria</taxon>
        <taxon>Pseudomonadati</taxon>
        <taxon>Pseudomonadota</taxon>
        <taxon>Betaproteobacteria</taxon>
        <taxon>Burkholderiales</taxon>
        <taxon>Comamonadaceae</taxon>
        <taxon>Lampropedia</taxon>
    </lineage>
</organism>
<evidence type="ECO:0008006" key="4">
    <source>
        <dbReference type="Google" id="ProtNLM"/>
    </source>
</evidence>
<dbReference type="AlphaFoldDB" id="A0A1M4WAJ2"/>
<sequence>MDRPRLNGRNEIPTPPDFTPELPAPVPRQPAHSRTTQFLGFQREDGLWDVEAQMLDTKPFDFEYGIEAPLPAHVPLHRMLIRITFDAQLTVVDIVSAMADHPHGHCTSADRHMRRMIGSSMAKGWRKSIEEHLGKVEGCTHMRELLFNMATVAFQTIAPHNIAHYERLRQQGTMLQIPPHLGQCHAFDLSGPVVERLYPMFFQPQASPSARDGNPESQKAASPSGMPPHA</sequence>
<dbReference type="EMBL" id="FQUZ01000007">
    <property type="protein sequence ID" value="SHE78227.1"/>
    <property type="molecule type" value="Genomic_DNA"/>
</dbReference>
<evidence type="ECO:0000313" key="3">
    <source>
        <dbReference type="Proteomes" id="UP000184327"/>
    </source>
</evidence>
<reference evidence="2 3" key="1">
    <citation type="submission" date="2016-11" db="EMBL/GenBank/DDBJ databases">
        <authorList>
            <person name="Jaros S."/>
            <person name="Januszkiewicz K."/>
            <person name="Wedrychowicz H."/>
        </authorList>
    </citation>
    <scope>NUCLEOTIDE SEQUENCE [LARGE SCALE GENOMIC DNA]</scope>
    <source>
        <strain evidence="2 3">DSM 16112</strain>
    </source>
</reference>
<evidence type="ECO:0000313" key="2">
    <source>
        <dbReference type="EMBL" id="SHE78227.1"/>
    </source>
</evidence>
<name>A0A1M4WAJ2_9BURK</name>